<feature type="transmembrane region" description="Helical" evidence="1">
    <location>
        <begin position="6"/>
        <end position="27"/>
    </location>
</feature>
<keyword evidence="4" id="KW-1185">Reference proteome</keyword>
<evidence type="ECO:0000256" key="1">
    <source>
        <dbReference type="SAM" id="Phobius"/>
    </source>
</evidence>
<feature type="domain" description="Bacterial Pleckstrin homology" evidence="2">
    <location>
        <begin position="71"/>
        <end position="167"/>
    </location>
</feature>
<comment type="caution">
    <text evidence="3">The sequence shown here is derived from an EMBL/GenBank/DDBJ whole genome shotgun (WGS) entry which is preliminary data.</text>
</comment>
<protein>
    <recommendedName>
        <fullName evidence="2">Bacterial Pleckstrin homology domain-containing protein</fullName>
    </recommendedName>
</protein>
<proteinExistence type="predicted"/>
<dbReference type="Pfam" id="PF10882">
    <property type="entry name" value="bPH_5"/>
    <property type="match status" value="1"/>
</dbReference>
<gene>
    <name evidence="3" type="ORF">GH808_08120</name>
</gene>
<evidence type="ECO:0000313" key="3">
    <source>
        <dbReference type="EMBL" id="MBC3804396.1"/>
    </source>
</evidence>
<keyword evidence="1" id="KW-0472">Membrane</keyword>
<dbReference type="RefSeq" id="WP_186842285.1">
    <property type="nucleotide sequence ID" value="NZ_WJBC01000010.1"/>
</dbReference>
<keyword evidence="1" id="KW-1133">Transmembrane helix</keyword>
<evidence type="ECO:0000313" key="4">
    <source>
        <dbReference type="Proteomes" id="UP000603234"/>
    </source>
</evidence>
<dbReference type="InterPro" id="IPR027783">
    <property type="entry name" value="Bacterial_PH-related"/>
</dbReference>
<name>A0ABR6WUX9_9FIRM</name>
<accession>A0ABR6WUX9</accession>
<dbReference type="EMBL" id="WJBC01000010">
    <property type="protein sequence ID" value="MBC3804396.1"/>
    <property type="molecule type" value="Genomic_DNA"/>
</dbReference>
<keyword evidence="1" id="KW-0812">Transmembrane</keyword>
<feature type="transmembrane region" description="Helical" evidence="1">
    <location>
        <begin position="47"/>
        <end position="70"/>
    </location>
</feature>
<evidence type="ECO:0000259" key="2">
    <source>
        <dbReference type="Pfam" id="PF10882"/>
    </source>
</evidence>
<reference evidence="3 4" key="1">
    <citation type="journal article" date="2020" name="mSystems">
        <title>Defining Genomic and Predicted Metabolic Features of the Acetobacterium Genus.</title>
        <authorList>
            <person name="Ross D.E."/>
            <person name="Marshall C.W."/>
            <person name="Gulliver D."/>
            <person name="May H.D."/>
            <person name="Norman R.S."/>
        </authorList>
    </citation>
    <scope>NUCLEOTIDE SEQUENCE [LARGE SCALE GENOMIC DNA]</scope>
    <source>
        <strain evidence="3 4">DSM 8238</strain>
    </source>
</reference>
<dbReference type="Proteomes" id="UP000603234">
    <property type="component" value="Unassembled WGS sequence"/>
</dbReference>
<sequence>MNYSISLFSTINPLFFACLAVVVLLLAKAVYTYKNFETLHGKAIKELVLGGLCLIFVFAVFIVLPLLAGITVNENDLALRLPSGMTYETISQDDMISAKIVNLNDYPELAIKSKVVGAETRDYREGNFNLENGTEATVFYSGNTVLLVETANRTLLLGPDHFDEFVKYFGEKLVPVESSI</sequence>
<organism evidence="3 4">
    <name type="scientific">Acetobacterium fimetarium</name>
    <dbReference type="NCBI Taxonomy" id="52691"/>
    <lineage>
        <taxon>Bacteria</taxon>
        <taxon>Bacillati</taxon>
        <taxon>Bacillota</taxon>
        <taxon>Clostridia</taxon>
        <taxon>Eubacteriales</taxon>
        <taxon>Eubacteriaceae</taxon>
        <taxon>Acetobacterium</taxon>
    </lineage>
</organism>